<protein>
    <submittedName>
        <fullName evidence="3">DUF5103 domain-containing protein</fullName>
    </submittedName>
</protein>
<dbReference type="AlphaFoldDB" id="A0A5B8UF22"/>
<dbReference type="KEGG" id="fgg:FSB75_04340"/>
<dbReference type="Proteomes" id="UP000321204">
    <property type="component" value="Chromosome"/>
</dbReference>
<feature type="domain" description="Type 9 secretion system plug protein N-terminal" evidence="2">
    <location>
        <begin position="28"/>
        <end position="152"/>
    </location>
</feature>
<organism evidence="3 4">
    <name type="scientific">Flavisolibacter ginsenosidimutans</name>
    <dbReference type="NCBI Taxonomy" id="661481"/>
    <lineage>
        <taxon>Bacteria</taxon>
        <taxon>Pseudomonadati</taxon>
        <taxon>Bacteroidota</taxon>
        <taxon>Chitinophagia</taxon>
        <taxon>Chitinophagales</taxon>
        <taxon>Chitinophagaceae</taxon>
        <taxon>Flavisolibacter</taxon>
    </lineage>
</organism>
<feature type="chain" id="PRO_5022851808" evidence="1">
    <location>
        <begin position="20"/>
        <end position="422"/>
    </location>
</feature>
<accession>A0A5B8UF22</accession>
<evidence type="ECO:0000313" key="4">
    <source>
        <dbReference type="Proteomes" id="UP000321204"/>
    </source>
</evidence>
<evidence type="ECO:0000313" key="3">
    <source>
        <dbReference type="EMBL" id="QEC55164.1"/>
    </source>
</evidence>
<sequence length="422" mass="48402">MRYTFSLLVCFVTSLFANAQTVVYNPAIKSVKLFKAGDQTSFPAIVLNSGDLLQLEFDELGTSVKNYYCGFVLCNADWSPSGLTSFDYTRGFQSIRISTYRNSSLATMKYVHYSATVPDRNSAPSRSGNYLLKVFLNNDTTQLAFVKRFVVVNTMTQIAAQVQQPFNATLYRTGQKLQLGIQADRQINVLSPSDIKVAVLQNENWQTALFLDKPTIYRGNYFEYSDESITCFVGLKEFRWLDLRSLRLRSDRMERLDNMGDTVRVIVKPETSRNEQTYVYFRDLNGGFTIESYENINPYWQGDYAYTHFKYFPPGNKPLAGNDVYIFGEMTNYGADTTGLMHFNEESGAYEKTLLLKQGYYNYLYGTRPFRGGPLDFSQTEGNFWATENNYTVFVYYRPFGSRADECVGYTSFNSVFQRQGL</sequence>
<proteinExistence type="predicted"/>
<dbReference type="RefSeq" id="WP_146783309.1">
    <property type="nucleotide sequence ID" value="NZ_BAABIO010000006.1"/>
</dbReference>
<evidence type="ECO:0000256" key="1">
    <source>
        <dbReference type="SAM" id="SignalP"/>
    </source>
</evidence>
<evidence type="ECO:0000259" key="2">
    <source>
        <dbReference type="Pfam" id="PF17116"/>
    </source>
</evidence>
<feature type="signal peptide" evidence="1">
    <location>
        <begin position="1"/>
        <end position="19"/>
    </location>
</feature>
<reference evidence="3 4" key="1">
    <citation type="journal article" date="2015" name="Int. J. Syst. Evol. Microbiol.">
        <title>Flavisolibacter ginsenosidimutans sp. nov., with ginsenoside-converting activity isolated from soil used for cultivating ginseng.</title>
        <authorList>
            <person name="Zhao Y."/>
            <person name="Liu Q."/>
            <person name="Kang M.S."/>
            <person name="Jin F."/>
            <person name="Yu H."/>
            <person name="Im W.T."/>
        </authorList>
    </citation>
    <scope>NUCLEOTIDE SEQUENCE [LARGE SCALE GENOMIC DNA]</scope>
    <source>
        <strain evidence="3 4">Gsoil 636</strain>
    </source>
</reference>
<name>A0A5B8UF22_9BACT</name>
<dbReference type="EMBL" id="CP042433">
    <property type="protein sequence ID" value="QEC55164.1"/>
    <property type="molecule type" value="Genomic_DNA"/>
</dbReference>
<gene>
    <name evidence="3" type="ORF">FSB75_04340</name>
</gene>
<keyword evidence="1" id="KW-0732">Signal</keyword>
<dbReference type="Pfam" id="PF17116">
    <property type="entry name" value="T9SS_plug_1st"/>
    <property type="match status" value="1"/>
</dbReference>
<keyword evidence="4" id="KW-1185">Reference proteome</keyword>
<dbReference type="OrthoDB" id="1522602at2"/>
<dbReference type="InterPro" id="IPR031345">
    <property type="entry name" value="T9SS_Plug_N"/>
</dbReference>